<reference evidence="3" key="1">
    <citation type="submission" date="2019-08" db="EMBL/GenBank/DDBJ databases">
        <title>Reference gene set and small RNA set construction with multiple tissues from Davidia involucrata Baill.</title>
        <authorList>
            <person name="Yang H."/>
            <person name="Zhou C."/>
            <person name="Li G."/>
            <person name="Wang J."/>
            <person name="Gao P."/>
            <person name="Wang M."/>
            <person name="Wang R."/>
            <person name="Zhao Y."/>
        </authorList>
    </citation>
    <scope>NUCLEOTIDE SEQUENCE</scope>
    <source>
        <tissue evidence="3">Mixed with DoveR01_LX</tissue>
    </source>
</reference>
<feature type="region of interest" description="Disordered" evidence="1">
    <location>
        <begin position="396"/>
        <end position="434"/>
    </location>
</feature>
<dbReference type="SMART" id="SM00451">
    <property type="entry name" value="ZnF_U1"/>
    <property type="match status" value="2"/>
</dbReference>
<dbReference type="GO" id="GO:0003676">
    <property type="term" value="F:nucleic acid binding"/>
    <property type="evidence" value="ECO:0007669"/>
    <property type="project" value="InterPro"/>
</dbReference>
<dbReference type="Pfam" id="PF12874">
    <property type="entry name" value="zf-met"/>
    <property type="match status" value="1"/>
</dbReference>
<dbReference type="GO" id="GO:0008270">
    <property type="term" value="F:zinc ion binding"/>
    <property type="evidence" value="ECO:0007669"/>
    <property type="project" value="InterPro"/>
</dbReference>
<dbReference type="InterPro" id="IPR013087">
    <property type="entry name" value="Znf_C2H2_type"/>
</dbReference>
<dbReference type="SUPFAM" id="SSF57667">
    <property type="entry name" value="beta-beta-alpha zinc fingers"/>
    <property type="match status" value="1"/>
</dbReference>
<feature type="domain" description="U1-type" evidence="2">
    <location>
        <begin position="338"/>
        <end position="372"/>
    </location>
</feature>
<proteinExistence type="predicted"/>
<feature type="region of interest" description="Disordered" evidence="1">
    <location>
        <begin position="1"/>
        <end position="20"/>
    </location>
</feature>
<dbReference type="Gene3D" id="3.30.160.60">
    <property type="entry name" value="Classic Zinc Finger"/>
    <property type="match status" value="1"/>
</dbReference>
<evidence type="ECO:0000313" key="3">
    <source>
        <dbReference type="EMBL" id="MPA70642.1"/>
    </source>
</evidence>
<feature type="domain" description="U1-type" evidence="2">
    <location>
        <begin position="224"/>
        <end position="258"/>
    </location>
</feature>
<gene>
    <name evidence="3" type="ORF">Din_040083</name>
</gene>
<sequence>MEMKIGAKEDGPSTNIPPTSSNSFFTDLALNGGLLSNTQNVRRTSDIVRDSLDVREALIAREIEKRRMREDVIMAGLLRRRELEAEVMRELMIEREIALRSGEGLSLFDSPVSFLHSDLRVPFLNHRVGFGIEGRSAVVGRPEGGIDGRLSMVNRPEGALLGGLPFQRQPGAMNGVAIKPVIDLSKPLAKPLNSSVAGIKRKFETPLITSDDGTASVNLSKKSLKEWSCALCQVRATCEQGLKDHLKGKKHKGKEKALLRSNTTVKNSTDNSDSLHEEIENSFELVPTRGMSPNLENCLDENQEDMRKVEQHTDDLKKINGVSAVGEKETKGQFNNTNFKCWCKLCSFGTTNEVLMTAHQMGEKHITLLQENGGSVIAIKTMPDVIQYLNKTKDAAANEGKEESLVNADGEEYGVGADQQEKTDEGELTAMNVN</sequence>
<feature type="compositionally biased region" description="Basic and acidic residues" evidence="1">
    <location>
        <begin position="1"/>
        <end position="11"/>
    </location>
</feature>
<dbReference type="PANTHER" id="PTHR47487">
    <property type="entry name" value="OS06G0651300 PROTEIN-RELATED"/>
    <property type="match status" value="1"/>
</dbReference>
<dbReference type="PANTHER" id="PTHR47487:SF8">
    <property type="entry name" value="OS08G0270900 PROTEIN"/>
    <property type="match status" value="1"/>
</dbReference>
<organism evidence="3">
    <name type="scientific">Davidia involucrata</name>
    <name type="common">Dove tree</name>
    <dbReference type="NCBI Taxonomy" id="16924"/>
    <lineage>
        <taxon>Eukaryota</taxon>
        <taxon>Viridiplantae</taxon>
        <taxon>Streptophyta</taxon>
        <taxon>Embryophyta</taxon>
        <taxon>Tracheophyta</taxon>
        <taxon>Spermatophyta</taxon>
        <taxon>Magnoliopsida</taxon>
        <taxon>eudicotyledons</taxon>
        <taxon>Gunneridae</taxon>
        <taxon>Pentapetalae</taxon>
        <taxon>asterids</taxon>
        <taxon>Cornales</taxon>
        <taxon>Nyssaceae</taxon>
        <taxon>Davidia</taxon>
    </lineage>
</organism>
<evidence type="ECO:0000259" key="2">
    <source>
        <dbReference type="SMART" id="SM00451"/>
    </source>
</evidence>
<accession>A0A5B7BNV7</accession>
<dbReference type="EMBL" id="GHES01040083">
    <property type="protein sequence ID" value="MPA70642.1"/>
    <property type="molecule type" value="Transcribed_RNA"/>
</dbReference>
<name>A0A5B7BNV7_DAVIN</name>
<dbReference type="AlphaFoldDB" id="A0A5B7BNV7"/>
<dbReference type="InterPro" id="IPR036236">
    <property type="entry name" value="Znf_C2H2_sf"/>
</dbReference>
<evidence type="ECO:0000256" key="1">
    <source>
        <dbReference type="SAM" id="MobiDB-lite"/>
    </source>
</evidence>
<protein>
    <recommendedName>
        <fullName evidence="2">U1-type domain-containing protein</fullName>
    </recommendedName>
</protein>
<dbReference type="InterPro" id="IPR003604">
    <property type="entry name" value="Matrin/U1-like-C_Znf_C2H2"/>
</dbReference>